<organism evidence="4 5">
    <name type="scientific">Moelleriella libera RCEF 2490</name>
    <dbReference type="NCBI Taxonomy" id="1081109"/>
    <lineage>
        <taxon>Eukaryota</taxon>
        <taxon>Fungi</taxon>
        <taxon>Dikarya</taxon>
        <taxon>Ascomycota</taxon>
        <taxon>Pezizomycotina</taxon>
        <taxon>Sordariomycetes</taxon>
        <taxon>Hypocreomycetidae</taxon>
        <taxon>Hypocreales</taxon>
        <taxon>Clavicipitaceae</taxon>
        <taxon>Moelleriella</taxon>
    </lineage>
</organism>
<evidence type="ECO:0000313" key="4">
    <source>
        <dbReference type="EMBL" id="OAA32811.1"/>
    </source>
</evidence>
<evidence type="ECO:0000256" key="2">
    <source>
        <dbReference type="SAM" id="Phobius"/>
    </source>
</evidence>
<accession>A0A166UPW5</accession>
<feature type="region of interest" description="Disordered" evidence="1">
    <location>
        <begin position="382"/>
        <end position="414"/>
    </location>
</feature>
<keyword evidence="2" id="KW-0472">Membrane</keyword>
<keyword evidence="2" id="KW-0812">Transmembrane</keyword>
<name>A0A166UPW5_9HYPO</name>
<feature type="region of interest" description="Disordered" evidence="1">
    <location>
        <begin position="147"/>
        <end position="203"/>
    </location>
</feature>
<dbReference type="STRING" id="1081109.A0A166UPW5"/>
<reference evidence="4 5" key="1">
    <citation type="journal article" date="2016" name="Genome Biol. Evol.">
        <title>Divergent and convergent evolution of fungal pathogenicity.</title>
        <authorList>
            <person name="Shang Y."/>
            <person name="Xiao G."/>
            <person name="Zheng P."/>
            <person name="Cen K."/>
            <person name="Zhan S."/>
            <person name="Wang C."/>
        </authorList>
    </citation>
    <scope>NUCLEOTIDE SEQUENCE [LARGE SCALE GENOMIC DNA]</scope>
    <source>
        <strain evidence="4 5">RCEF 2490</strain>
    </source>
</reference>
<keyword evidence="2" id="KW-1133">Transmembrane helix</keyword>
<evidence type="ECO:0000256" key="3">
    <source>
        <dbReference type="SAM" id="SignalP"/>
    </source>
</evidence>
<sequence length="414" mass="43035">MDIPVAIAAAPFRLLIPLLLLLLLQAACVTTSPAAIFVRDDKCAAPGLQSCAGGNSGLPDTFCCKTGTECLPLAGKSTVICCPRDRSCDAIKPITCNIAEQNPDANLEAPIKTLALKSALPKCAKNNSCCPFGYTCSDDGQICKKDQDQSRPPDGFHPGAAPKSSGTASAAPTAISTTTGSAAPSSTTTSATTTEDAAPSGSNNASTIGAVVGSLLALVLVGLGIFLFVRSRRRGGPDSETRGGSSAVYANAISGPITNPNANQRVDFIRQAPSSSSSGSWPRVDQHDAAAAKEFGTSFGAKGGDHRDSQSVLVSPASYDDEWHKTHSRPVSVSPLTPGEDWYARSGHVDAERTPARSNTAHHISSLYLQHVEEHIDIWADPQTMNSPRDDARHGGARAHGSTRTHVAGTTPNV</sequence>
<feature type="region of interest" description="Disordered" evidence="1">
    <location>
        <begin position="320"/>
        <end position="339"/>
    </location>
</feature>
<comment type="caution">
    <text evidence="4">The sequence shown here is derived from an EMBL/GenBank/DDBJ whole genome shotgun (WGS) entry which is preliminary data.</text>
</comment>
<feature type="signal peptide" evidence="3">
    <location>
        <begin position="1"/>
        <end position="26"/>
    </location>
</feature>
<evidence type="ECO:0000256" key="1">
    <source>
        <dbReference type="SAM" id="MobiDB-lite"/>
    </source>
</evidence>
<dbReference type="OrthoDB" id="5338512at2759"/>
<feature type="transmembrane region" description="Helical" evidence="2">
    <location>
        <begin position="208"/>
        <end position="229"/>
    </location>
</feature>
<evidence type="ECO:0000313" key="5">
    <source>
        <dbReference type="Proteomes" id="UP000078544"/>
    </source>
</evidence>
<feature type="chain" id="PRO_5007880746" description="Mid2-like cell wall stress sensor" evidence="3">
    <location>
        <begin position="27"/>
        <end position="414"/>
    </location>
</feature>
<dbReference type="Proteomes" id="UP000078544">
    <property type="component" value="Unassembled WGS sequence"/>
</dbReference>
<gene>
    <name evidence="4" type="ORF">AAL_00276</name>
</gene>
<dbReference type="AlphaFoldDB" id="A0A166UPW5"/>
<evidence type="ECO:0008006" key="6">
    <source>
        <dbReference type="Google" id="ProtNLM"/>
    </source>
</evidence>
<keyword evidence="5" id="KW-1185">Reference proteome</keyword>
<keyword evidence="3" id="KW-0732">Signal</keyword>
<dbReference type="EMBL" id="AZGY01000001">
    <property type="protein sequence ID" value="OAA32811.1"/>
    <property type="molecule type" value="Genomic_DNA"/>
</dbReference>
<feature type="compositionally biased region" description="Polar residues" evidence="1">
    <location>
        <begin position="404"/>
        <end position="414"/>
    </location>
</feature>
<protein>
    <recommendedName>
        <fullName evidence="6">Mid2-like cell wall stress sensor</fullName>
    </recommendedName>
</protein>
<proteinExistence type="predicted"/>
<feature type="compositionally biased region" description="Low complexity" evidence="1">
    <location>
        <begin position="158"/>
        <end position="200"/>
    </location>
</feature>